<geneLocation type="plasmid" evidence="1 2">
    <name>unnamed</name>
</geneLocation>
<keyword evidence="1" id="KW-0614">Plasmid</keyword>
<dbReference type="AlphaFoldDB" id="A0AAE6WLA8"/>
<protein>
    <submittedName>
        <fullName evidence="1">Acyltransferase</fullName>
    </submittedName>
</protein>
<reference evidence="1 2" key="1">
    <citation type="journal article" date="2019" name="Nat. Med.">
        <title>Preventing dysbiosis of the neonatal mouse intestinal microbiome protects against late-onset sepsis.</title>
        <authorList>
            <person name="Singer J.R."/>
            <person name="Blosser E.G."/>
            <person name="Zindl C.L."/>
            <person name="Silberger D.J."/>
            <person name="Conlan S."/>
            <person name="Laufer V.A."/>
            <person name="DiToro D."/>
            <person name="Deming C."/>
            <person name="Kumar R."/>
            <person name="Morrow C.D."/>
            <person name="Segre J.A."/>
            <person name="Gray M.J."/>
            <person name="Randolph D.A."/>
            <person name="Weaver C.T."/>
        </authorList>
    </citation>
    <scope>NUCLEOTIDE SEQUENCE [LARGE SCALE GENOMIC DNA]</scope>
    <source>
        <strain evidence="1 2">V10</strain>
    </source>
</reference>
<organism evidence="1 2">
    <name type="scientific">Ligilactobacillus murinus</name>
    <dbReference type="NCBI Taxonomy" id="1622"/>
    <lineage>
        <taxon>Bacteria</taxon>
        <taxon>Bacillati</taxon>
        <taxon>Bacillota</taxon>
        <taxon>Bacilli</taxon>
        <taxon>Lactobacillales</taxon>
        <taxon>Lactobacillaceae</taxon>
        <taxon>Ligilactobacillus</taxon>
    </lineage>
</organism>
<dbReference type="RefSeq" id="WP_163587456.1">
    <property type="nucleotide sequence ID" value="NZ_CP040853.1"/>
</dbReference>
<proteinExistence type="predicted"/>
<evidence type="ECO:0000313" key="1">
    <source>
        <dbReference type="EMBL" id="QIA91093.1"/>
    </source>
</evidence>
<dbReference type="Proteomes" id="UP000463931">
    <property type="component" value="Plasmid unnamed"/>
</dbReference>
<sequence length="357" mass="41205">MQKRNYGIDLFRIVSMFMIVFNHVLLMGGILSKTTELGVGTLKYDLVWFLDILCYGAVNCYALISGYVGVDSRFKLQNIVRLWAQVLSYSIGLNLAVWLLIPESSITKLDVIKMFFPISFQRYWYFSAYFILFFMMPLLNKMLHMLSKKELRKLLITLFVLFSICETLAFREKSFTSLSSGYSWLWLAILYTFGGYIKLYGWSIWKKNLSIYFSMAILTYICLIILGGEQGHGRLLMNYPSPTIFIMAIALLNIFSKLDIKENIGRVITRLSTVTFGVYLIHLQPLVAQYCLTDRFSFATNYAPLKMLIYLLSIALCIYCISAVIEVVRAVLFESLKINSLINKISQKVQKYILSKI</sequence>
<gene>
    <name evidence="1" type="ORF">FEE40_12830</name>
</gene>
<dbReference type="Pfam" id="PF01757">
    <property type="entry name" value="Acyl_transf_3"/>
    <property type="match status" value="1"/>
</dbReference>
<keyword evidence="1" id="KW-0808">Transferase</keyword>
<dbReference type="InterPro" id="IPR002656">
    <property type="entry name" value="Acyl_transf_3_dom"/>
</dbReference>
<accession>A0AAE6WLA8</accession>
<dbReference type="EMBL" id="CP040853">
    <property type="protein sequence ID" value="QIA91093.1"/>
    <property type="molecule type" value="Genomic_DNA"/>
</dbReference>
<dbReference type="GO" id="GO:0016747">
    <property type="term" value="F:acyltransferase activity, transferring groups other than amino-acyl groups"/>
    <property type="evidence" value="ECO:0007669"/>
    <property type="project" value="InterPro"/>
</dbReference>
<evidence type="ECO:0000313" key="2">
    <source>
        <dbReference type="Proteomes" id="UP000463931"/>
    </source>
</evidence>
<keyword evidence="1" id="KW-0012">Acyltransferase</keyword>
<name>A0AAE6WLA8_9LACO</name>